<dbReference type="Proteomes" id="UP001151760">
    <property type="component" value="Unassembled WGS sequence"/>
</dbReference>
<proteinExistence type="predicted"/>
<keyword evidence="3" id="KW-1185">Reference proteome</keyword>
<feature type="compositionally biased region" description="Gly residues" evidence="1">
    <location>
        <begin position="231"/>
        <end position="243"/>
    </location>
</feature>
<feature type="compositionally biased region" description="Basic and acidic residues" evidence="1">
    <location>
        <begin position="38"/>
        <end position="59"/>
    </location>
</feature>
<comment type="caution">
    <text evidence="2">The sequence shown here is derived from an EMBL/GenBank/DDBJ whole genome shotgun (WGS) entry which is preliminary data.</text>
</comment>
<accession>A0ABQ5EYA0</accession>
<organism evidence="2 3">
    <name type="scientific">Tanacetum coccineum</name>
    <dbReference type="NCBI Taxonomy" id="301880"/>
    <lineage>
        <taxon>Eukaryota</taxon>
        <taxon>Viridiplantae</taxon>
        <taxon>Streptophyta</taxon>
        <taxon>Embryophyta</taxon>
        <taxon>Tracheophyta</taxon>
        <taxon>Spermatophyta</taxon>
        <taxon>Magnoliopsida</taxon>
        <taxon>eudicotyledons</taxon>
        <taxon>Gunneridae</taxon>
        <taxon>Pentapetalae</taxon>
        <taxon>asterids</taxon>
        <taxon>campanulids</taxon>
        <taxon>Asterales</taxon>
        <taxon>Asteraceae</taxon>
        <taxon>Asteroideae</taxon>
        <taxon>Anthemideae</taxon>
        <taxon>Anthemidinae</taxon>
        <taxon>Tanacetum</taxon>
    </lineage>
</organism>
<evidence type="ECO:0000313" key="3">
    <source>
        <dbReference type="Proteomes" id="UP001151760"/>
    </source>
</evidence>
<evidence type="ECO:0000256" key="1">
    <source>
        <dbReference type="SAM" id="MobiDB-lite"/>
    </source>
</evidence>
<name>A0ABQ5EYA0_9ASTR</name>
<evidence type="ECO:0000313" key="2">
    <source>
        <dbReference type="EMBL" id="GJT56021.1"/>
    </source>
</evidence>
<reference evidence="2" key="1">
    <citation type="journal article" date="2022" name="Int. J. Mol. Sci.">
        <title>Draft Genome of Tanacetum Coccineum: Genomic Comparison of Closely Related Tanacetum-Family Plants.</title>
        <authorList>
            <person name="Yamashiro T."/>
            <person name="Shiraishi A."/>
            <person name="Nakayama K."/>
            <person name="Satake H."/>
        </authorList>
    </citation>
    <scope>NUCLEOTIDE SEQUENCE</scope>
</reference>
<reference evidence="2" key="2">
    <citation type="submission" date="2022-01" db="EMBL/GenBank/DDBJ databases">
        <authorList>
            <person name="Yamashiro T."/>
            <person name="Shiraishi A."/>
            <person name="Satake H."/>
            <person name="Nakayama K."/>
        </authorList>
    </citation>
    <scope>NUCLEOTIDE SEQUENCE</scope>
</reference>
<dbReference type="EMBL" id="BQNB010016807">
    <property type="protein sequence ID" value="GJT56021.1"/>
    <property type="molecule type" value="Genomic_DNA"/>
</dbReference>
<protein>
    <submittedName>
        <fullName evidence="2">Uncharacterized protein</fullName>
    </submittedName>
</protein>
<feature type="region of interest" description="Disordered" evidence="1">
    <location>
        <begin position="1"/>
        <end position="80"/>
    </location>
</feature>
<sequence>MVKGQGGLIPRQVLGKRKGSESEPSRMGKGRFLISTREGAKEKRGEDLKERERAGERGKTNGTVRGERAGPLYPAKQPVSKAATDPVVWSRRASLPSPRSWSSFLRTEVYVGTPSEERKSLDLLGEEALLQQPRNKSNCGHAALVRLCEGLAKFEASRMTQLELLQHWLLTVVSEVRAGEWLMSLRPLRTGEDSAILSQAMLRIARFLGLEGGAESWDRTPTQEGMVEGSGWEGGRYGTGKWNGGRKVEEGGKGTLNYHADREEGRNGRRGKGSLIIGPLPPFENKQSKNAERSFLEASKKEAFKMEAPIEKDSR</sequence>
<gene>
    <name evidence="2" type="ORF">Tco_0991075</name>
</gene>
<feature type="region of interest" description="Disordered" evidence="1">
    <location>
        <begin position="218"/>
        <end position="291"/>
    </location>
</feature>